<evidence type="ECO:0000313" key="2">
    <source>
        <dbReference type="Proteomes" id="UP000254287"/>
    </source>
</evidence>
<dbReference type="EMBL" id="UFXP01000001">
    <property type="protein sequence ID" value="STC76455.1"/>
    <property type="molecule type" value="Genomic_DNA"/>
</dbReference>
<name>A0A376CVR0_9CORY</name>
<sequence>MLPLELDATGARTVKFDVRLGSGRTVHLEAVADPVMAGFNSAIELFRGAEIELNFLTDKAKMAWVLAFPRPGDVRRLVESWLEAIGINRERVDVLFGVVDHLELVEADLQKFYSLDLGSWPRGELSTRRLAVLIEGLRHRPDSLFWAETQSEFDPMSTEAVILAGIFGALTGEPHPLLMARKNREEVAQKAAAMERMTARGLTAGD</sequence>
<dbReference type="AlphaFoldDB" id="A0A376CVR0"/>
<dbReference type="Proteomes" id="UP000254287">
    <property type="component" value="Unassembled WGS sequence"/>
</dbReference>
<gene>
    <name evidence="1" type="ORF">NCTC10289_00968</name>
</gene>
<reference evidence="1 2" key="1">
    <citation type="submission" date="2018-06" db="EMBL/GenBank/DDBJ databases">
        <authorList>
            <consortium name="Pathogen Informatics"/>
            <person name="Doyle S."/>
        </authorList>
    </citation>
    <scope>NUCLEOTIDE SEQUENCE [LARGE SCALE GENOMIC DNA]</scope>
    <source>
        <strain evidence="1 2">NCTC10289</strain>
    </source>
</reference>
<organism evidence="1 2">
    <name type="scientific">Corynebacterium minutissimum</name>
    <dbReference type="NCBI Taxonomy" id="38301"/>
    <lineage>
        <taxon>Bacteria</taxon>
        <taxon>Bacillati</taxon>
        <taxon>Actinomycetota</taxon>
        <taxon>Actinomycetes</taxon>
        <taxon>Mycobacteriales</taxon>
        <taxon>Corynebacteriaceae</taxon>
        <taxon>Corynebacterium</taxon>
    </lineage>
</organism>
<protein>
    <submittedName>
        <fullName evidence="1">Uncharacterized protein</fullName>
    </submittedName>
</protein>
<evidence type="ECO:0000313" key="1">
    <source>
        <dbReference type="EMBL" id="STC76455.1"/>
    </source>
</evidence>
<accession>A0A376CVR0</accession>
<proteinExistence type="predicted"/>